<keyword evidence="1" id="KW-1133">Transmembrane helix</keyword>
<accession>X0SYU8</accession>
<gene>
    <name evidence="2" type="ORF">S01H1_01559</name>
</gene>
<dbReference type="EMBL" id="BARS01000686">
    <property type="protein sequence ID" value="GAF81102.1"/>
    <property type="molecule type" value="Genomic_DNA"/>
</dbReference>
<evidence type="ECO:0000313" key="2">
    <source>
        <dbReference type="EMBL" id="GAF81102.1"/>
    </source>
</evidence>
<comment type="caution">
    <text evidence="2">The sequence shown here is derived from an EMBL/GenBank/DDBJ whole genome shotgun (WGS) entry which is preliminary data.</text>
</comment>
<protein>
    <submittedName>
        <fullName evidence="2">Uncharacterized protein</fullName>
    </submittedName>
</protein>
<feature type="non-terminal residue" evidence="2">
    <location>
        <position position="159"/>
    </location>
</feature>
<reference evidence="2" key="1">
    <citation type="journal article" date="2014" name="Front. Microbiol.">
        <title>High frequency of phylogenetically diverse reductive dehalogenase-homologous genes in deep subseafloor sedimentary metagenomes.</title>
        <authorList>
            <person name="Kawai M."/>
            <person name="Futagami T."/>
            <person name="Toyoda A."/>
            <person name="Takaki Y."/>
            <person name="Nishi S."/>
            <person name="Hori S."/>
            <person name="Arai W."/>
            <person name="Tsubouchi T."/>
            <person name="Morono Y."/>
            <person name="Uchiyama I."/>
            <person name="Ito T."/>
            <person name="Fujiyama A."/>
            <person name="Inagaki F."/>
            <person name="Takami H."/>
        </authorList>
    </citation>
    <scope>NUCLEOTIDE SEQUENCE</scope>
    <source>
        <strain evidence="2">Expedition CK06-06</strain>
    </source>
</reference>
<sequence>MSFDKLFNLDQKYLYLVLAIAVSIPIIKPLGLPVVPGTYTKGTYDFISSLPEGSVFVLDAAQTAGYGAELQTQYVAILKHLLSIDVKLVIVSFAAEGPMLVDMGFTGGIISGAPVDPAFYGDVYGEDYVYLGFIPGGETAFFAFGLDCWMTKVDEYGTP</sequence>
<keyword evidence="1" id="KW-0812">Transmembrane</keyword>
<dbReference type="AlphaFoldDB" id="X0SYU8"/>
<evidence type="ECO:0000256" key="1">
    <source>
        <dbReference type="SAM" id="Phobius"/>
    </source>
</evidence>
<keyword evidence="1" id="KW-0472">Membrane</keyword>
<name>X0SYU8_9ZZZZ</name>
<organism evidence="2">
    <name type="scientific">marine sediment metagenome</name>
    <dbReference type="NCBI Taxonomy" id="412755"/>
    <lineage>
        <taxon>unclassified sequences</taxon>
        <taxon>metagenomes</taxon>
        <taxon>ecological metagenomes</taxon>
    </lineage>
</organism>
<feature type="transmembrane region" description="Helical" evidence="1">
    <location>
        <begin position="12"/>
        <end position="31"/>
    </location>
</feature>
<proteinExistence type="predicted"/>